<evidence type="ECO:0000256" key="10">
    <source>
        <dbReference type="ARBA" id="ARBA00033270"/>
    </source>
</evidence>
<evidence type="ECO:0000256" key="11">
    <source>
        <dbReference type="ARBA" id="ARBA00038053"/>
    </source>
</evidence>
<keyword evidence="4 17" id="KW-0812">Transmembrane</keyword>
<keyword evidence="2" id="KW-0328">Glycosyltransferase</keyword>
<evidence type="ECO:0000256" key="9">
    <source>
        <dbReference type="ARBA" id="ARBA00032370"/>
    </source>
</evidence>
<evidence type="ECO:0000313" key="19">
    <source>
        <dbReference type="Proteomes" id="UP000064893"/>
    </source>
</evidence>
<accession>A0A0S2HYS8</accession>
<dbReference type="EC" id="2.4.99.28" evidence="14"/>
<dbReference type="Pfam" id="PF01098">
    <property type="entry name" value="FTSW_RODA_SPOVE"/>
    <property type="match status" value="1"/>
</dbReference>
<dbReference type="GO" id="GO:0008360">
    <property type="term" value="P:regulation of cell shape"/>
    <property type="evidence" value="ECO:0007669"/>
    <property type="project" value="UniProtKB-KW"/>
</dbReference>
<dbReference type="InterPro" id="IPR001182">
    <property type="entry name" value="FtsW/RodA"/>
</dbReference>
<evidence type="ECO:0000256" key="8">
    <source>
        <dbReference type="ARBA" id="ARBA00023136"/>
    </source>
</evidence>
<dbReference type="GO" id="GO:0008955">
    <property type="term" value="F:peptidoglycan glycosyltransferase activity"/>
    <property type="evidence" value="ECO:0007669"/>
    <property type="project" value="UniProtKB-EC"/>
</dbReference>
<evidence type="ECO:0000256" key="16">
    <source>
        <dbReference type="SAM" id="MobiDB-lite"/>
    </source>
</evidence>
<evidence type="ECO:0000256" key="3">
    <source>
        <dbReference type="ARBA" id="ARBA00022679"/>
    </source>
</evidence>
<evidence type="ECO:0000256" key="2">
    <source>
        <dbReference type="ARBA" id="ARBA00022676"/>
    </source>
</evidence>
<evidence type="ECO:0000256" key="15">
    <source>
        <dbReference type="ARBA" id="ARBA00049902"/>
    </source>
</evidence>
<evidence type="ECO:0000313" key="18">
    <source>
        <dbReference type="EMBL" id="ALO15165.1"/>
    </source>
</evidence>
<evidence type="ECO:0000256" key="7">
    <source>
        <dbReference type="ARBA" id="ARBA00022989"/>
    </source>
</evidence>
<dbReference type="GO" id="GO:0032153">
    <property type="term" value="C:cell division site"/>
    <property type="evidence" value="ECO:0007669"/>
    <property type="project" value="TreeGrafter"/>
</dbReference>
<keyword evidence="6" id="KW-0573">Peptidoglycan synthesis</keyword>
<feature type="transmembrane region" description="Helical" evidence="17">
    <location>
        <begin position="310"/>
        <end position="333"/>
    </location>
</feature>
<sequence length="401" mass="44479">MKKGIFDILQGDRGIWIIVFILGIFSLLAVYSSTGTLAYKRFEGNTQYFLLRHLVFMLLSLGVMYFVHLIRYTTILRLSKLFFYLAVPLLLYTMVGGISLNQASRWITVPLLNLSFQTSDFAKLALMMYLATLIASRQQVIDDFRKGFQRLVIPVFIVCALILPADFSTAGLLFLSAVILMYIGRVKVKYIFGLVGIGVIAISFFVLIAMVSDTESRVGTWKSRVESFVDKDEGGNFQSNQSKIAIASGGLVGKGLGHSVQRNILPNPFSDFIFAIIIEETGLVGALIIIFLYLVLFYRTAAIVKRSNRVGPALLVAGMMILMVIQAFVHMGVSVGLLPVTGQTLPFVSMGGTSMLISSIQMGIILSVSRSLQKEKKQAPQPEPEEELRDIHENDAVYEEN</sequence>
<dbReference type="EMBL" id="CP013118">
    <property type="protein sequence ID" value="ALO15165.1"/>
    <property type="molecule type" value="Genomic_DNA"/>
</dbReference>
<proteinExistence type="inferred from homology"/>
<feature type="transmembrane region" description="Helical" evidence="17">
    <location>
        <begin position="345"/>
        <end position="368"/>
    </location>
</feature>
<feature type="transmembrane region" description="Helical" evidence="17">
    <location>
        <begin position="152"/>
        <end position="183"/>
    </location>
</feature>
<keyword evidence="19" id="KW-1185">Reference proteome</keyword>
<keyword evidence="18" id="KW-0132">Cell division</keyword>
<dbReference type="GO" id="GO:0015648">
    <property type="term" value="F:lipid-linked peptidoglycan transporter activity"/>
    <property type="evidence" value="ECO:0007669"/>
    <property type="project" value="TreeGrafter"/>
</dbReference>
<organism evidence="18 19">
    <name type="scientific">Salinivirga cyanobacteriivorans</name>
    <dbReference type="NCBI Taxonomy" id="1307839"/>
    <lineage>
        <taxon>Bacteria</taxon>
        <taxon>Pseudomonadati</taxon>
        <taxon>Bacteroidota</taxon>
        <taxon>Bacteroidia</taxon>
        <taxon>Bacteroidales</taxon>
        <taxon>Salinivirgaceae</taxon>
        <taxon>Salinivirga</taxon>
    </lineage>
</organism>
<keyword evidence="7 17" id="KW-1133">Transmembrane helix</keyword>
<dbReference type="KEGG" id="blq:L21SP5_01517"/>
<dbReference type="GO" id="GO:0051301">
    <property type="term" value="P:cell division"/>
    <property type="evidence" value="ECO:0007669"/>
    <property type="project" value="UniProtKB-KW"/>
</dbReference>
<gene>
    <name evidence="18" type="primary">ftsW</name>
    <name evidence="18" type="ORF">L21SP5_01517</name>
</gene>
<feature type="transmembrane region" description="Helical" evidence="17">
    <location>
        <begin position="82"/>
        <end position="100"/>
    </location>
</feature>
<dbReference type="AlphaFoldDB" id="A0A0S2HYS8"/>
<dbReference type="GO" id="GO:0005886">
    <property type="term" value="C:plasma membrane"/>
    <property type="evidence" value="ECO:0007669"/>
    <property type="project" value="TreeGrafter"/>
</dbReference>
<feature type="region of interest" description="Disordered" evidence="16">
    <location>
        <begin position="375"/>
        <end position="401"/>
    </location>
</feature>
<dbReference type="OrthoDB" id="9812661at2"/>
<reference evidence="18 19" key="1">
    <citation type="submission" date="2015-11" db="EMBL/GenBank/DDBJ databases">
        <title>Description and complete genome sequence of a novel strain predominating in hypersaline microbial mats and representing a new family of the Bacteriodetes phylum.</title>
        <authorList>
            <person name="Spring S."/>
            <person name="Bunk B."/>
            <person name="Sproer C."/>
            <person name="Klenk H.-P."/>
        </authorList>
    </citation>
    <scope>NUCLEOTIDE SEQUENCE [LARGE SCALE GENOMIC DNA]</scope>
    <source>
        <strain evidence="18 19">L21-Spi-D4</strain>
    </source>
</reference>
<comment type="catalytic activity">
    <reaction evidence="15">
        <text>[GlcNAc-(1-&gt;4)-Mur2Ac(oyl-L-Ala-gamma-D-Glu-L-Lys-D-Ala-D-Ala)](n)-di-trans,octa-cis-undecaprenyl diphosphate + beta-D-GlcNAc-(1-&gt;4)-Mur2Ac(oyl-L-Ala-gamma-D-Glu-L-Lys-D-Ala-D-Ala)-di-trans,octa-cis-undecaprenyl diphosphate = [GlcNAc-(1-&gt;4)-Mur2Ac(oyl-L-Ala-gamma-D-Glu-L-Lys-D-Ala-D-Ala)](n+1)-di-trans,octa-cis-undecaprenyl diphosphate + di-trans,octa-cis-undecaprenyl diphosphate + H(+)</text>
        <dbReference type="Rhea" id="RHEA:23708"/>
        <dbReference type="Rhea" id="RHEA-COMP:9602"/>
        <dbReference type="Rhea" id="RHEA-COMP:9603"/>
        <dbReference type="ChEBI" id="CHEBI:15378"/>
        <dbReference type="ChEBI" id="CHEBI:58405"/>
        <dbReference type="ChEBI" id="CHEBI:60033"/>
        <dbReference type="ChEBI" id="CHEBI:78435"/>
        <dbReference type="EC" id="2.4.99.28"/>
    </reaction>
</comment>
<evidence type="ECO:0000256" key="6">
    <source>
        <dbReference type="ARBA" id="ARBA00022984"/>
    </source>
</evidence>
<dbReference type="RefSeq" id="WP_081421468.1">
    <property type="nucleotide sequence ID" value="NZ_CP013118.1"/>
</dbReference>
<evidence type="ECO:0000256" key="17">
    <source>
        <dbReference type="SAM" id="Phobius"/>
    </source>
</evidence>
<keyword evidence="5" id="KW-0133">Cell shape</keyword>
<comment type="subcellular location">
    <subcellularLocation>
        <location evidence="1">Membrane</location>
        <topology evidence="1">Multi-pass membrane protein</topology>
    </subcellularLocation>
</comment>
<evidence type="ECO:0000256" key="4">
    <source>
        <dbReference type="ARBA" id="ARBA00022692"/>
    </source>
</evidence>
<evidence type="ECO:0000256" key="13">
    <source>
        <dbReference type="ARBA" id="ARBA00041418"/>
    </source>
</evidence>
<keyword evidence="3" id="KW-0808">Transferase</keyword>
<feature type="transmembrane region" description="Helical" evidence="17">
    <location>
        <begin position="15"/>
        <end position="38"/>
    </location>
</feature>
<evidence type="ECO:0000256" key="12">
    <source>
        <dbReference type="ARBA" id="ARBA00041185"/>
    </source>
</evidence>
<evidence type="ECO:0000256" key="14">
    <source>
        <dbReference type="ARBA" id="ARBA00044770"/>
    </source>
</evidence>
<feature type="transmembrane region" description="Helical" evidence="17">
    <location>
        <begin position="190"/>
        <end position="211"/>
    </location>
</feature>
<dbReference type="Proteomes" id="UP000064893">
    <property type="component" value="Chromosome"/>
</dbReference>
<dbReference type="GO" id="GO:0009252">
    <property type="term" value="P:peptidoglycan biosynthetic process"/>
    <property type="evidence" value="ECO:0007669"/>
    <property type="project" value="UniProtKB-KW"/>
</dbReference>
<keyword evidence="18" id="KW-0131">Cell cycle</keyword>
<keyword evidence="8 17" id="KW-0472">Membrane</keyword>
<dbReference type="PATRIC" id="fig|1307839.3.peg.1617"/>
<feature type="transmembrane region" description="Helical" evidence="17">
    <location>
        <begin position="50"/>
        <end position="70"/>
    </location>
</feature>
<evidence type="ECO:0000256" key="5">
    <source>
        <dbReference type="ARBA" id="ARBA00022960"/>
    </source>
</evidence>
<comment type="similarity">
    <text evidence="11">Belongs to the SEDS family. FtsW subfamily.</text>
</comment>
<protein>
    <recommendedName>
        <fullName evidence="12">Probable peptidoglycan glycosyltransferase FtsW</fullName>
        <ecNumber evidence="14">2.4.99.28</ecNumber>
    </recommendedName>
    <alternativeName>
        <fullName evidence="13">Cell division protein FtsW</fullName>
    </alternativeName>
    <alternativeName>
        <fullName evidence="10">Cell wall polymerase</fullName>
    </alternativeName>
    <alternativeName>
        <fullName evidence="9">Peptidoglycan polymerase</fullName>
    </alternativeName>
</protein>
<evidence type="ECO:0000256" key="1">
    <source>
        <dbReference type="ARBA" id="ARBA00004141"/>
    </source>
</evidence>
<feature type="transmembrane region" description="Helical" evidence="17">
    <location>
        <begin position="272"/>
        <end position="298"/>
    </location>
</feature>
<dbReference type="PANTHER" id="PTHR30474">
    <property type="entry name" value="CELL CYCLE PROTEIN"/>
    <property type="match status" value="1"/>
</dbReference>
<name>A0A0S2HYS8_9BACT</name>
<dbReference type="PANTHER" id="PTHR30474:SF2">
    <property type="entry name" value="PEPTIDOGLYCAN GLYCOSYLTRANSFERASE FTSW-RELATED"/>
    <property type="match status" value="1"/>
</dbReference>
<dbReference type="STRING" id="1307839.L21SP5_01517"/>
<feature type="transmembrane region" description="Helical" evidence="17">
    <location>
        <begin position="121"/>
        <end position="140"/>
    </location>
</feature>